<dbReference type="InterPro" id="IPR001851">
    <property type="entry name" value="ABC_transp_permease"/>
</dbReference>
<dbReference type="InterPro" id="IPR043428">
    <property type="entry name" value="LivM-like"/>
</dbReference>
<keyword evidence="4 6" id="KW-1133">Transmembrane helix</keyword>
<feature type="transmembrane region" description="Helical" evidence="6">
    <location>
        <begin position="17"/>
        <end position="37"/>
    </location>
</feature>
<proteinExistence type="predicted"/>
<evidence type="ECO:0000256" key="2">
    <source>
        <dbReference type="ARBA" id="ARBA00022475"/>
    </source>
</evidence>
<dbReference type="GO" id="GO:0015658">
    <property type="term" value="F:branched-chain amino acid transmembrane transporter activity"/>
    <property type="evidence" value="ECO:0007669"/>
    <property type="project" value="InterPro"/>
</dbReference>
<keyword evidence="5 6" id="KW-0472">Membrane</keyword>
<dbReference type="Pfam" id="PF02653">
    <property type="entry name" value="BPD_transp_2"/>
    <property type="match status" value="1"/>
</dbReference>
<dbReference type="AlphaFoldDB" id="A0A3P3XIJ8"/>
<feature type="transmembrane region" description="Helical" evidence="6">
    <location>
        <begin position="43"/>
        <end position="61"/>
    </location>
</feature>
<evidence type="ECO:0000256" key="4">
    <source>
        <dbReference type="ARBA" id="ARBA00022989"/>
    </source>
</evidence>
<accession>A0A3P3XIJ8</accession>
<feature type="transmembrane region" description="Helical" evidence="6">
    <location>
        <begin position="181"/>
        <end position="198"/>
    </location>
</feature>
<keyword evidence="3 6" id="KW-0812">Transmembrane</keyword>
<sequence>MKATTGKQPFALTRNKLLTIIALAAFAVLAIIANSFFDAFTLRVFNMCAIYIVLALSLNLLNGFTGLFSLGHAGFMAVGAYVCALLTMTPELKEMNYFLVPIVPWLRNITIPFLPAILIAGLASAFVGFLIGAPVLRLRDDYLAIATLGFGEIIRVLITNAQPITNGAQGLKGLPRYATTFSVWVAAGLVTLFMVLLMRSSYGRAMKAVRDDELAAEAMGINVFRVKVTSFTVSSFLAGVGGALLGHMITTIDPKMFTFMLTFNILLIVVLGGIGSISGSVISAIVVTILMEALRFLDEPMNLIFFKTEGLPGLRMVVFSILLMVMVIYRQRGLMGNKEFSWDMLQGLFVKKGRKGGDHV</sequence>
<name>A0A3P3XIJ8_9SPIR</name>
<evidence type="ECO:0000256" key="3">
    <source>
        <dbReference type="ARBA" id="ARBA00022692"/>
    </source>
</evidence>
<dbReference type="PANTHER" id="PTHR30482:SF10">
    <property type="entry name" value="HIGH-AFFINITY BRANCHED-CHAIN AMINO ACID TRANSPORT PROTEIN BRAE"/>
    <property type="match status" value="1"/>
</dbReference>
<feature type="transmembrane region" description="Helical" evidence="6">
    <location>
        <begin position="109"/>
        <end position="130"/>
    </location>
</feature>
<evidence type="ECO:0000256" key="5">
    <source>
        <dbReference type="ARBA" id="ARBA00023136"/>
    </source>
</evidence>
<feature type="transmembrane region" description="Helical" evidence="6">
    <location>
        <begin position="142"/>
        <end position="161"/>
    </location>
</feature>
<gene>
    <name evidence="7" type="ORF">SPIROBIBN47_240024</name>
</gene>
<comment type="subcellular location">
    <subcellularLocation>
        <location evidence="1">Cell membrane</location>
        <topology evidence="1">Multi-pass membrane protein</topology>
    </subcellularLocation>
</comment>
<evidence type="ECO:0000256" key="1">
    <source>
        <dbReference type="ARBA" id="ARBA00004651"/>
    </source>
</evidence>
<dbReference type="EMBL" id="FWDM01000017">
    <property type="protein sequence ID" value="SLM12245.1"/>
    <property type="molecule type" value="Genomic_DNA"/>
</dbReference>
<organism evidence="7">
    <name type="scientific">uncultured spirochete</name>
    <dbReference type="NCBI Taxonomy" id="156406"/>
    <lineage>
        <taxon>Bacteria</taxon>
        <taxon>Pseudomonadati</taxon>
        <taxon>Spirochaetota</taxon>
        <taxon>Spirochaetia</taxon>
        <taxon>Spirochaetales</taxon>
        <taxon>environmental samples</taxon>
    </lineage>
</organism>
<feature type="transmembrane region" description="Helical" evidence="6">
    <location>
        <begin position="265"/>
        <end position="291"/>
    </location>
</feature>
<evidence type="ECO:0000313" key="7">
    <source>
        <dbReference type="EMBL" id="SLM12245.1"/>
    </source>
</evidence>
<protein>
    <submittedName>
        <fullName evidence="7">ABC-type transporter, integral membrane subunit</fullName>
    </submittedName>
</protein>
<feature type="transmembrane region" description="Helical" evidence="6">
    <location>
        <begin position="68"/>
        <end position="89"/>
    </location>
</feature>
<feature type="transmembrane region" description="Helical" evidence="6">
    <location>
        <begin position="311"/>
        <end position="329"/>
    </location>
</feature>
<dbReference type="CDD" id="cd06581">
    <property type="entry name" value="TM_PBP1_LivM_like"/>
    <property type="match status" value="1"/>
</dbReference>
<keyword evidence="2" id="KW-1003">Cell membrane</keyword>
<evidence type="ECO:0000256" key="6">
    <source>
        <dbReference type="SAM" id="Phobius"/>
    </source>
</evidence>
<dbReference type="GO" id="GO:0005886">
    <property type="term" value="C:plasma membrane"/>
    <property type="evidence" value="ECO:0007669"/>
    <property type="project" value="UniProtKB-SubCell"/>
</dbReference>
<dbReference type="PANTHER" id="PTHR30482">
    <property type="entry name" value="HIGH-AFFINITY BRANCHED-CHAIN AMINO ACID TRANSPORT SYSTEM PERMEASE"/>
    <property type="match status" value="1"/>
</dbReference>
<reference evidence="7" key="1">
    <citation type="submission" date="2017-02" db="EMBL/GenBank/DDBJ databases">
        <authorList>
            <person name="Regsiter A."/>
            <person name="William W."/>
        </authorList>
    </citation>
    <scope>NUCLEOTIDE SEQUENCE</scope>
    <source>
        <strain evidence="7">Bib</strain>
    </source>
</reference>